<dbReference type="InterPro" id="IPR017946">
    <property type="entry name" value="PLC-like_Pdiesterase_TIM-brl"/>
</dbReference>
<protein>
    <recommendedName>
        <fullName evidence="4">Indole-3-glycerol-phosphate synthase</fullName>
    </recommendedName>
</protein>
<feature type="region of interest" description="Disordered" evidence="1">
    <location>
        <begin position="212"/>
        <end position="250"/>
    </location>
</feature>
<dbReference type="Gene3D" id="3.20.20.190">
    <property type="entry name" value="Phosphatidylinositol (PI) phosphodiesterase"/>
    <property type="match status" value="1"/>
</dbReference>
<keyword evidence="3" id="KW-1185">Reference proteome</keyword>
<sequence length="250" mass="25605">MTGLVREIVVHDVCLDDAVVLGGTGCAAEVDVACTRDGVAVVLPCAAHLAKETALRTVADTPAKALDPAVFPPVEAALAAFGALGLPVVLDLKAGPGEEARAATAVLAQVPRPGNTRVIGFNHRVVRLVSAQWGMAACGVLFAGLPMDVAAMATEAGSGWVVMQSRFLEPGLCAELRSRGIRTMTFSASTQKRWEEALASGADSVMAEPDIAIAAAGGTSTTGGRVEPGSPAEPSAERADASGCHRPQWR</sequence>
<accession>A0ABN0VIN1</accession>
<proteinExistence type="predicted"/>
<dbReference type="RefSeq" id="WP_344163818.1">
    <property type="nucleotide sequence ID" value="NZ_BAAABV010000023.1"/>
</dbReference>
<comment type="caution">
    <text evidence="2">The sequence shown here is derived from an EMBL/GenBank/DDBJ whole genome shotgun (WGS) entry which is preliminary data.</text>
</comment>
<dbReference type="Proteomes" id="UP001501867">
    <property type="component" value="Unassembled WGS sequence"/>
</dbReference>
<organism evidence="2 3">
    <name type="scientific">Streptomyces polychromogenes</name>
    <dbReference type="NCBI Taxonomy" id="67342"/>
    <lineage>
        <taxon>Bacteria</taxon>
        <taxon>Bacillati</taxon>
        <taxon>Actinomycetota</taxon>
        <taxon>Actinomycetes</taxon>
        <taxon>Kitasatosporales</taxon>
        <taxon>Streptomycetaceae</taxon>
        <taxon>Streptomyces</taxon>
    </lineage>
</organism>
<dbReference type="EMBL" id="BAAABV010000023">
    <property type="protein sequence ID" value="GAA0305361.1"/>
    <property type="molecule type" value="Genomic_DNA"/>
</dbReference>
<reference evidence="2 3" key="1">
    <citation type="journal article" date="2019" name="Int. J. Syst. Evol. Microbiol.">
        <title>The Global Catalogue of Microorganisms (GCM) 10K type strain sequencing project: providing services to taxonomists for standard genome sequencing and annotation.</title>
        <authorList>
            <consortium name="The Broad Institute Genomics Platform"/>
            <consortium name="The Broad Institute Genome Sequencing Center for Infectious Disease"/>
            <person name="Wu L."/>
            <person name="Ma J."/>
        </authorList>
    </citation>
    <scope>NUCLEOTIDE SEQUENCE [LARGE SCALE GENOMIC DNA]</scope>
    <source>
        <strain evidence="2 3">JCM 4505</strain>
    </source>
</reference>
<name>A0ABN0VIN1_9ACTN</name>
<dbReference type="SUPFAM" id="SSF51695">
    <property type="entry name" value="PLC-like phosphodiesterases"/>
    <property type="match status" value="1"/>
</dbReference>
<evidence type="ECO:0000256" key="1">
    <source>
        <dbReference type="SAM" id="MobiDB-lite"/>
    </source>
</evidence>
<evidence type="ECO:0000313" key="2">
    <source>
        <dbReference type="EMBL" id="GAA0305361.1"/>
    </source>
</evidence>
<gene>
    <name evidence="2" type="ORF">GCM10010302_50020</name>
</gene>
<feature type="compositionally biased region" description="Low complexity" evidence="1">
    <location>
        <begin position="212"/>
        <end position="224"/>
    </location>
</feature>
<evidence type="ECO:0000313" key="3">
    <source>
        <dbReference type="Proteomes" id="UP001501867"/>
    </source>
</evidence>
<evidence type="ECO:0008006" key="4">
    <source>
        <dbReference type="Google" id="ProtNLM"/>
    </source>
</evidence>